<accession>N2A8K6</accession>
<evidence type="ECO:0000313" key="6">
    <source>
        <dbReference type="Proteomes" id="UP000012589"/>
    </source>
</evidence>
<reference evidence="5 6" key="1">
    <citation type="journal article" date="2014" name="Genome Announc.">
        <title>Draft genome sequences of the altered schaedler flora, a defined bacterial community from gnotobiotic mice.</title>
        <authorList>
            <person name="Wannemuehler M.J."/>
            <person name="Overstreet A.M."/>
            <person name="Ward D.V."/>
            <person name="Phillips G.J."/>
        </authorList>
    </citation>
    <scope>NUCLEOTIDE SEQUENCE [LARGE SCALE GENOMIC DNA]</scope>
    <source>
        <strain evidence="5 6">ASF492</strain>
    </source>
</reference>
<dbReference type="EMBL" id="AQFT01000117">
    <property type="protein sequence ID" value="EMZ22783.1"/>
    <property type="molecule type" value="Genomic_DNA"/>
</dbReference>
<dbReference type="PANTHER" id="PTHR10067">
    <property type="entry name" value="PHOSPHATIDYLSERINE DECARBOXYLASE"/>
    <property type="match status" value="1"/>
</dbReference>
<dbReference type="Pfam" id="PF02666">
    <property type="entry name" value="PS_Dcarbxylase"/>
    <property type="match status" value="1"/>
</dbReference>
<name>N2A8K6_9FIRM</name>
<evidence type="ECO:0000256" key="2">
    <source>
        <dbReference type="ARBA" id="ARBA00023145"/>
    </source>
</evidence>
<keyword evidence="4" id="KW-0670">Pyruvate</keyword>
<dbReference type="InterPro" id="IPR003817">
    <property type="entry name" value="PS_Dcarbxylase"/>
</dbReference>
<keyword evidence="6" id="KW-1185">Reference proteome</keyword>
<dbReference type="eggNOG" id="COG0688">
    <property type="taxonomic scope" value="Bacteria"/>
</dbReference>
<proteinExistence type="predicted"/>
<evidence type="ECO:0000256" key="4">
    <source>
        <dbReference type="ARBA" id="ARBA00023317"/>
    </source>
</evidence>
<dbReference type="PATRIC" id="fig|1235802.3.peg.4044"/>
<keyword evidence="1" id="KW-0210">Decarboxylase</keyword>
<keyword evidence="3" id="KW-0456">Lyase</keyword>
<dbReference type="PANTHER" id="PTHR10067:SF17">
    <property type="entry name" value="PHOSPHATIDYLSERINE DECARBOXYLASE PROENZYME 2"/>
    <property type="match status" value="1"/>
</dbReference>
<gene>
    <name evidence="5" type="ORF">C823_03828</name>
</gene>
<dbReference type="Proteomes" id="UP000012589">
    <property type="component" value="Unassembled WGS sequence"/>
</dbReference>
<dbReference type="GO" id="GO:0004609">
    <property type="term" value="F:phosphatidylserine decarboxylase activity"/>
    <property type="evidence" value="ECO:0007669"/>
    <property type="project" value="InterPro"/>
</dbReference>
<keyword evidence="2" id="KW-0865">Zymogen</keyword>
<dbReference type="OrthoDB" id="9802030at2"/>
<organism evidence="5 6">
    <name type="scientific">Eubacterium plexicaudatum ASF492</name>
    <dbReference type="NCBI Taxonomy" id="1235802"/>
    <lineage>
        <taxon>Bacteria</taxon>
        <taxon>Bacillati</taxon>
        <taxon>Bacillota</taxon>
        <taxon>Clostridia</taxon>
        <taxon>Eubacteriales</taxon>
        <taxon>Eubacteriaceae</taxon>
        <taxon>Eubacterium</taxon>
    </lineage>
</organism>
<evidence type="ECO:0000313" key="5">
    <source>
        <dbReference type="EMBL" id="EMZ22783.1"/>
    </source>
</evidence>
<evidence type="ECO:0000256" key="1">
    <source>
        <dbReference type="ARBA" id="ARBA00022793"/>
    </source>
</evidence>
<dbReference type="STRING" id="1235802.C823_03828"/>
<dbReference type="GO" id="GO:0008654">
    <property type="term" value="P:phospholipid biosynthetic process"/>
    <property type="evidence" value="ECO:0007669"/>
    <property type="project" value="InterPro"/>
</dbReference>
<evidence type="ECO:0000256" key="3">
    <source>
        <dbReference type="ARBA" id="ARBA00023239"/>
    </source>
</evidence>
<comment type="caution">
    <text evidence="5">The sequence shown here is derived from an EMBL/GenBank/DDBJ whole genome shotgun (WGS) entry which is preliminary data.</text>
</comment>
<protein>
    <submittedName>
        <fullName evidence="5">Phosphatidylserine decarboxylase</fullName>
    </submittedName>
</protein>
<dbReference type="HOGENOM" id="CLU_029061_2_2_9"/>
<dbReference type="AlphaFoldDB" id="N2A8K6"/>
<sequence length="294" mass="33061">MHLTADRKGKIEQDHSIQDRVLEGLYGCRVGRMLVRPLISPRVSKAGAACLQSAVSARFIPLFIRLHSIPMEDYEKTAYPSFDAFFKRSLAKGARSVCREQETFVSPCDGRVSVYKIDDACAFSVKHTTYTVKSLLKSQKLAQRFAGGFVWVFRLCVDDYHRYIYVDDGMVSAHYKIPGVFHTVNPAANERYPIYKENTREYCLLKSAHFGTVLQMEVGAMLVGKIENRPGERRVCRGEEKGNFAFGGSTIIVMTQKGQVVPDGDILRYSKSGVETRVKLGEHVGAKRKSYAAR</sequence>